<dbReference type="Gene3D" id="1.10.4020.10">
    <property type="entry name" value="DNA breaking-rejoining enzymes"/>
    <property type="match status" value="1"/>
</dbReference>
<dbReference type="InterPro" id="IPR050916">
    <property type="entry name" value="SCAN-C2H2_zinc_finger"/>
</dbReference>
<dbReference type="eggNOG" id="KOG1721">
    <property type="taxonomic scope" value="Eukaryota"/>
</dbReference>
<protein>
    <recommendedName>
        <fullName evidence="2">SCAN box domain-containing protein</fullName>
    </recommendedName>
</protein>
<evidence type="ECO:0000259" key="2">
    <source>
        <dbReference type="PROSITE" id="PS50804"/>
    </source>
</evidence>
<evidence type="ECO:0000313" key="4">
    <source>
        <dbReference type="Proteomes" id="UP000001646"/>
    </source>
</evidence>
<name>H9GVB0_ANOCA</name>
<accession>H9GVB0</accession>
<evidence type="ECO:0000313" key="3">
    <source>
        <dbReference type="Ensembl" id="ENSACAP00000021210.2"/>
    </source>
</evidence>
<reference evidence="3" key="1">
    <citation type="submission" date="2009-12" db="EMBL/GenBank/DDBJ databases">
        <title>The Genome Sequence of Anolis carolinensis (Green Anole Lizard).</title>
        <authorList>
            <consortium name="The Genome Sequencing Platform"/>
            <person name="Di Palma F."/>
            <person name="Alfoldi J."/>
            <person name="Heiman D."/>
            <person name="Young S."/>
            <person name="Grabherr M."/>
            <person name="Johnson J."/>
            <person name="Lander E.S."/>
            <person name="Lindblad-Toh K."/>
        </authorList>
    </citation>
    <scope>NUCLEOTIDE SEQUENCE [LARGE SCALE GENOMIC DNA]</scope>
    <source>
        <strain evidence="3">JBL SC #1</strain>
    </source>
</reference>
<dbReference type="Proteomes" id="UP000001646">
    <property type="component" value="Unplaced"/>
</dbReference>
<dbReference type="HOGENOM" id="CLU_002678_53_6_1"/>
<dbReference type="CDD" id="cd07936">
    <property type="entry name" value="SCAN"/>
    <property type="match status" value="1"/>
</dbReference>
<dbReference type="Pfam" id="PF02023">
    <property type="entry name" value="SCAN"/>
    <property type="match status" value="1"/>
</dbReference>
<organism evidence="3 4">
    <name type="scientific">Anolis carolinensis</name>
    <name type="common">Green anole</name>
    <name type="synonym">American chameleon</name>
    <dbReference type="NCBI Taxonomy" id="28377"/>
    <lineage>
        <taxon>Eukaryota</taxon>
        <taxon>Metazoa</taxon>
        <taxon>Chordata</taxon>
        <taxon>Craniata</taxon>
        <taxon>Vertebrata</taxon>
        <taxon>Euteleostomi</taxon>
        <taxon>Lepidosauria</taxon>
        <taxon>Squamata</taxon>
        <taxon>Bifurcata</taxon>
        <taxon>Unidentata</taxon>
        <taxon>Episquamata</taxon>
        <taxon>Toxicofera</taxon>
        <taxon>Iguania</taxon>
        <taxon>Dactyloidae</taxon>
        <taxon>Anolis</taxon>
    </lineage>
</organism>
<dbReference type="PANTHER" id="PTHR45935">
    <property type="entry name" value="PROTEIN ZBED8-RELATED"/>
    <property type="match status" value="1"/>
</dbReference>
<dbReference type="InterPro" id="IPR003309">
    <property type="entry name" value="SCAN_dom"/>
</dbReference>
<keyword evidence="1" id="KW-0539">Nucleus</keyword>
<proteinExistence type="predicted"/>
<evidence type="ECO:0000256" key="1">
    <source>
        <dbReference type="ARBA" id="ARBA00023242"/>
    </source>
</evidence>
<sequence length="144" mass="16604">WITLVVSSSSRNVRDISSLKPNMRKEVLGSDLCHQLFRKFCYEEANGPRKVCSQLHHLCCQWLKPEKHTKTQMLDLVVLELFLASLPLEMESWVRECGAETTSQALALAEGFLLSQAEEEEEQEVQQVRAFHSFTFKKLGLFIF</sequence>
<dbReference type="InterPro" id="IPR038269">
    <property type="entry name" value="SCAN_sf"/>
</dbReference>
<dbReference type="PROSITE" id="PS50804">
    <property type="entry name" value="SCAN_BOX"/>
    <property type="match status" value="1"/>
</dbReference>
<dbReference type="SMART" id="SM00431">
    <property type="entry name" value="SCAN"/>
    <property type="match status" value="1"/>
</dbReference>
<dbReference type="SUPFAM" id="SSF47353">
    <property type="entry name" value="Retrovirus capsid dimerization domain-like"/>
    <property type="match status" value="1"/>
</dbReference>
<reference evidence="3" key="3">
    <citation type="submission" date="2025-09" db="UniProtKB">
        <authorList>
            <consortium name="Ensembl"/>
        </authorList>
    </citation>
    <scope>IDENTIFICATION</scope>
</reference>
<dbReference type="AlphaFoldDB" id="H9GVB0"/>
<dbReference type="Ensembl" id="ENSACAT00000010352.3">
    <property type="protein sequence ID" value="ENSACAP00000021210.2"/>
    <property type="gene ID" value="ENSACAG00000025247.2"/>
</dbReference>
<feature type="domain" description="SCAN box" evidence="2">
    <location>
        <begin position="34"/>
        <end position="112"/>
    </location>
</feature>
<dbReference type="PANTHER" id="PTHR45935:SF15">
    <property type="entry name" value="SCAN BOX DOMAIN-CONTAINING PROTEIN"/>
    <property type="match status" value="1"/>
</dbReference>
<dbReference type="InParanoid" id="H9GVB0"/>
<dbReference type="Bgee" id="ENSACAG00000025247">
    <property type="expression patterns" value="Expressed in adrenal gland and 12 other cell types or tissues"/>
</dbReference>
<dbReference type="FunFam" id="1.10.4020.10:FF:000005">
    <property type="entry name" value="Uncharacterized protein"/>
    <property type="match status" value="1"/>
</dbReference>
<keyword evidence="4" id="KW-1185">Reference proteome</keyword>
<dbReference type="GeneTree" id="ENSGT00940000154715"/>
<reference evidence="3" key="2">
    <citation type="submission" date="2025-08" db="UniProtKB">
        <authorList>
            <consortium name="Ensembl"/>
        </authorList>
    </citation>
    <scope>IDENTIFICATION</scope>
</reference>